<accession>A0A1C7LPX9</accession>
<sequence>MIKITISLLPLHSIWQPSFCSDAEPATTSGLINVNDNMLPATPTSSVRSVDMNKTLTKTNTTIISGLSHDTIPQVIETEQVGKVPTRGKKTKTYKSVSIIPDNSDEEAAMTLADTFAVTAETSTNKPSKTTTTKQRPVVTVQMVTRTKTLKAPARTVQPTSETVDLALQAPRFQGTKGSKATGTKKPRPVDKKCLYDKIDAIKLDFTKTQQFQDMLTATNNAIVGDALVDIFWPDEVTGLPRLDGGSFAKTTGPVLLPNPFNERFLSKAHVRDLAQNFASMPKEHESENAIDIMIDPRLIDLTSLKSKDDSAADLLHIVWNIHAHNSTATLLNGNHRIHAKCLQLGCMHTMLMSCAKRIEVTRDENTVMVAKAYFANLQEIFIQQACFRVRFYAESIILESIYKPQILFELAANQTHRYKNDSDENRMVLICRIIRTMPLDERSAAMPNLTVDGSKYPTFEASPLVTAKEFDVLWKNLLGAIMPLYITVLKNMDFLCTPLQAPDWVKFHAELHAIENLHERRKYEDNFLTTMEASFSDTSEIQPQRLAFPVTVMKSIENAYVEHFGHLLDYFGSAKDTEEEIIWNNAAKLYWMKIEFIFTEMKQDYHENVNVHSPILDTLVAVSPTS</sequence>
<evidence type="ECO:0000313" key="1">
    <source>
        <dbReference type="EMBL" id="OBZ66067.1"/>
    </source>
</evidence>
<dbReference type="EMBL" id="LUGG01000033">
    <property type="protein sequence ID" value="OBZ66067.1"/>
    <property type="molecule type" value="Genomic_DNA"/>
</dbReference>
<gene>
    <name evidence="1" type="ORF">A0H81_13988</name>
</gene>
<proteinExistence type="predicted"/>
<keyword evidence="2" id="KW-1185">Reference proteome</keyword>
<reference evidence="1 2" key="1">
    <citation type="submission" date="2016-03" db="EMBL/GenBank/DDBJ databases">
        <title>Whole genome sequencing of Grifola frondosa 9006-11.</title>
        <authorList>
            <person name="Min B."/>
            <person name="Park H."/>
            <person name="Kim J.-G."/>
            <person name="Cho H."/>
            <person name="Oh Y.-L."/>
            <person name="Kong W.-S."/>
            <person name="Choi I.-G."/>
        </authorList>
    </citation>
    <scope>NUCLEOTIDE SEQUENCE [LARGE SCALE GENOMIC DNA]</scope>
    <source>
        <strain evidence="1 2">9006-11</strain>
    </source>
</reference>
<evidence type="ECO:0000313" key="2">
    <source>
        <dbReference type="Proteomes" id="UP000092993"/>
    </source>
</evidence>
<dbReference type="Proteomes" id="UP000092993">
    <property type="component" value="Unassembled WGS sequence"/>
</dbReference>
<name>A0A1C7LPX9_GRIFR</name>
<comment type="caution">
    <text evidence="1">The sequence shown here is derived from an EMBL/GenBank/DDBJ whole genome shotgun (WGS) entry which is preliminary data.</text>
</comment>
<organism evidence="1 2">
    <name type="scientific">Grifola frondosa</name>
    <name type="common">Maitake</name>
    <name type="synonym">Polyporus frondosus</name>
    <dbReference type="NCBI Taxonomy" id="5627"/>
    <lineage>
        <taxon>Eukaryota</taxon>
        <taxon>Fungi</taxon>
        <taxon>Dikarya</taxon>
        <taxon>Basidiomycota</taxon>
        <taxon>Agaricomycotina</taxon>
        <taxon>Agaricomycetes</taxon>
        <taxon>Polyporales</taxon>
        <taxon>Grifolaceae</taxon>
        <taxon>Grifola</taxon>
    </lineage>
</organism>
<dbReference type="AlphaFoldDB" id="A0A1C7LPX9"/>
<protein>
    <submittedName>
        <fullName evidence="1">Uncharacterized protein</fullName>
    </submittedName>
</protein>